<comment type="similarity">
    <text evidence="1">Belongs to the UPF0337 (CsbD) family.</text>
</comment>
<evidence type="ECO:0000313" key="5">
    <source>
        <dbReference type="Proteomes" id="UP000237752"/>
    </source>
</evidence>
<feature type="region of interest" description="Disordered" evidence="2">
    <location>
        <begin position="1"/>
        <end position="49"/>
    </location>
</feature>
<dbReference type="InterPro" id="IPR036629">
    <property type="entry name" value="YjbJ_sf"/>
</dbReference>
<keyword evidence="5" id="KW-1185">Reference proteome</keyword>
<name>A0A2T1A5L6_9ACTN</name>
<evidence type="ECO:0000256" key="1">
    <source>
        <dbReference type="ARBA" id="ARBA00009129"/>
    </source>
</evidence>
<dbReference type="RefSeq" id="WP_106346979.1">
    <property type="nucleotide sequence ID" value="NZ_PVUE01000001.1"/>
</dbReference>
<dbReference type="AlphaFoldDB" id="A0A2T1A5L6"/>
<organism evidence="4 5">
    <name type="scientific">Antricoccus suffuscus</name>
    <dbReference type="NCBI Taxonomy" id="1629062"/>
    <lineage>
        <taxon>Bacteria</taxon>
        <taxon>Bacillati</taxon>
        <taxon>Actinomycetota</taxon>
        <taxon>Actinomycetes</taxon>
        <taxon>Geodermatophilales</taxon>
        <taxon>Antricoccaceae</taxon>
        <taxon>Antricoccus</taxon>
    </lineage>
</organism>
<dbReference type="OrthoDB" id="3699988at2"/>
<feature type="compositionally biased region" description="Basic and acidic residues" evidence="2">
    <location>
        <begin position="33"/>
        <end position="49"/>
    </location>
</feature>
<dbReference type="Gene3D" id="1.10.1470.10">
    <property type="entry name" value="YjbJ"/>
    <property type="match status" value="1"/>
</dbReference>
<dbReference type="Pfam" id="PF05532">
    <property type="entry name" value="CsbD"/>
    <property type="match status" value="1"/>
</dbReference>
<sequence length="66" mass="6948">MGLFDKAKDKAQELAGKGKQGVGKATNNESLEAEGHKDEAAGKLKGTGEDLKDKAAEKFNDIKDGD</sequence>
<accession>A0A2T1A5L6</accession>
<evidence type="ECO:0000259" key="3">
    <source>
        <dbReference type="Pfam" id="PF05532"/>
    </source>
</evidence>
<evidence type="ECO:0000256" key="2">
    <source>
        <dbReference type="SAM" id="MobiDB-lite"/>
    </source>
</evidence>
<dbReference type="SUPFAM" id="SSF69047">
    <property type="entry name" value="Hypothetical protein YjbJ"/>
    <property type="match status" value="1"/>
</dbReference>
<protein>
    <submittedName>
        <fullName evidence="4">CsbD-like protein</fullName>
    </submittedName>
</protein>
<reference evidence="4 5" key="1">
    <citation type="submission" date="2018-03" db="EMBL/GenBank/DDBJ databases">
        <title>Genomic Encyclopedia of Archaeal and Bacterial Type Strains, Phase II (KMG-II): from individual species to whole genera.</title>
        <authorList>
            <person name="Goeker M."/>
        </authorList>
    </citation>
    <scope>NUCLEOTIDE SEQUENCE [LARGE SCALE GENOMIC DNA]</scope>
    <source>
        <strain evidence="4 5">DSM 100065</strain>
    </source>
</reference>
<feature type="compositionally biased region" description="Basic and acidic residues" evidence="2">
    <location>
        <begin position="1"/>
        <end position="12"/>
    </location>
</feature>
<dbReference type="Proteomes" id="UP000237752">
    <property type="component" value="Unassembled WGS sequence"/>
</dbReference>
<comment type="caution">
    <text evidence="4">The sequence shown here is derived from an EMBL/GenBank/DDBJ whole genome shotgun (WGS) entry which is preliminary data.</text>
</comment>
<dbReference type="EMBL" id="PVUE01000001">
    <property type="protein sequence ID" value="PRZ43905.1"/>
    <property type="molecule type" value="Genomic_DNA"/>
</dbReference>
<feature type="domain" description="CsbD-like" evidence="3">
    <location>
        <begin position="5"/>
        <end position="55"/>
    </location>
</feature>
<proteinExistence type="inferred from homology"/>
<gene>
    <name evidence="4" type="ORF">CLV47_10129</name>
</gene>
<dbReference type="InterPro" id="IPR008462">
    <property type="entry name" value="CsbD"/>
</dbReference>
<evidence type="ECO:0000313" key="4">
    <source>
        <dbReference type="EMBL" id="PRZ43905.1"/>
    </source>
</evidence>